<evidence type="ECO:0000313" key="2">
    <source>
        <dbReference type="Proteomes" id="UP000821845"/>
    </source>
</evidence>
<proteinExistence type="predicted"/>
<organism evidence="1 2">
    <name type="scientific">Hyalomma asiaticum</name>
    <name type="common">Tick</name>
    <dbReference type="NCBI Taxonomy" id="266040"/>
    <lineage>
        <taxon>Eukaryota</taxon>
        <taxon>Metazoa</taxon>
        <taxon>Ecdysozoa</taxon>
        <taxon>Arthropoda</taxon>
        <taxon>Chelicerata</taxon>
        <taxon>Arachnida</taxon>
        <taxon>Acari</taxon>
        <taxon>Parasitiformes</taxon>
        <taxon>Ixodida</taxon>
        <taxon>Ixodoidea</taxon>
        <taxon>Ixodidae</taxon>
        <taxon>Hyalomminae</taxon>
        <taxon>Hyalomma</taxon>
    </lineage>
</organism>
<accession>A0ACB7SDG3</accession>
<protein>
    <submittedName>
        <fullName evidence="1">Uncharacterized protein</fullName>
    </submittedName>
</protein>
<dbReference type="EMBL" id="CM023485">
    <property type="protein sequence ID" value="KAH6931192.1"/>
    <property type="molecule type" value="Genomic_DNA"/>
</dbReference>
<name>A0ACB7SDG3_HYAAI</name>
<keyword evidence="2" id="KW-1185">Reference proteome</keyword>
<comment type="caution">
    <text evidence="1">The sequence shown here is derived from an EMBL/GenBank/DDBJ whole genome shotgun (WGS) entry which is preliminary data.</text>
</comment>
<sequence>MHQPTLANGDPTSANTDVQSRSRRPLPGVRVRDPRAARLLLLLLLLLDGVPRALGACARAHCDGGGGGGRRAAAACLQSGGPQRGRTLPPVSRARNCCLLLHSLPHVCQCGEVLKPALLSHCPATTTPRIACSFPKSLRTKKKRLTTTNGS</sequence>
<evidence type="ECO:0000313" key="1">
    <source>
        <dbReference type="EMBL" id="KAH6931192.1"/>
    </source>
</evidence>
<gene>
    <name evidence="1" type="ORF">HPB50_022726</name>
</gene>
<dbReference type="Proteomes" id="UP000821845">
    <property type="component" value="Chromosome 5"/>
</dbReference>
<reference evidence="1" key="1">
    <citation type="submission" date="2020-05" db="EMBL/GenBank/DDBJ databases">
        <title>Large-scale comparative analyses of tick genomes elucidate their genetic diversity and vector capacities.</title>
        <authorList>
            <person name="Jia N."/>
            <person name="Wang J."/>
            <person name="Shi W."/>
            <person name="Du L."/>
            <person name="Sun Y."/>
            <person name="Zhan W."/>
            <person name="Jiang J."/>
            <person name="Wang Q."/>
            <person name="Zhang B."/>
            <person name="Ji P."/>
            <person name="Sakyi L.B."/>
            <person name="Cui X."/>
            <person name="Yuan T."/>
            <person name="Jiang B."/>
            <person name="Yang W."/>
            <person name="Lam T.T.-Y."/>
            <person name="Chang Q."/>
            <person name="Ding S."/>
            <person name="Wang X."/>
            <person name="Zhu J."/>
            <person name="Ruan X."/>
            <person name="Zhao L."/>
            <person name="Wei J."/>
            <person name="Que T."/>
            <person name="Du C."/>
            <person name="Cheng J."/>
            <person name="Dai P."/>
            <person name="Han X."/>
            <person name="Huang E."/>
            <person name="Gao Y."/>
            <person name="Liu J."/>
            <person name="Shao H."/>
            <person name="Ye R."/>
            <person name="Li L."/>
            <person name="Wei W."/>
            <person name="Wang X."/>
            <person name="Wang C."/>
            <person name="Yang T."/>
            <person name="Huo Q."/>
            <person name="Li W."/>
            <person name="Guo W."/>
            <person name="Chen H."/>
            <person name="Zhou L."/>
            <person name="Ni X."/>
            <person name="Tian J."/>
            <person name="Zhou Y."/>
            <person name="Sheng Y."/>
            <person name="Liu T."/>
            <person name="Pan Y."/>
            <person name="Xia L."/>
            <person name="Li J."/>
            <person name="Zhao F."/>
            <person name="Cao W."/>
        </authorList>
    </citation>
    <scope>NUCLEOTIDE SEQUENCE</scope>
    <source>
        <strain evidence="1">Hyas-2018</strain>
    </source>
</reference>